<sequence>MTEPKDQDLETIEVLEQALYEALPHLNDPVYQPPVLLWQVLGVPQQQGVKEMQSALIKAIEALKPAPDVAPYAHSQRIYELLYLRYRQGLTQEETSDRMKLSIRQIRREQKRAIHNLAQWLWGQRRTDTPAVAGTPSTDGGNIETDPWRSQVQQELAILQQNVPETKSEVAAVIARVVQVGQVLTAKHNIQLKVDPIPENLTAVIQPSALRQILLTAIEKLAQLMASGEIVLLAEMAGDIITLTVTGGPIVTDTLPGSAPLPSSDLIQELLGDQGDTLNIRRAAESIVFRFSLPSAGDPISVLVVDDNADLVTFFRISVTNTPYQIIHLADGERLFETIALTKPNLIILDVLLPGMDGWELLAYLHEHPDTRAIPIIVCSVIRREELALALGASLFLPKPVRRREFIEALDEAYGRVAG</sequence>
<proteinExistence type="predicted"/>
<dbReference type="AlphaFoldDB" id="A0A6B0YY92"/>
<dbReference type="InterPro" id="IPR011006">
    <property type="entry name" value="CheY-like_superfamily"/>
</dbReference>
<dbReference type="PANTHER" id="PTHR44591:SF3">
    <property type="entry name" value="RESPONSE REGULATORY DOMAIN-CONTAINING PROTEIN"/>
    <property type="match status" value="1"/>
</dbReference>
<dbReference type="Gene3D" id="3.40.50.2300">
    <property type="match status" value="1"/>
</dbReference>
<dbReference type="GO" id="GO:0000160">
    <property type="term" value="P:phosphorelay signal transduction system"/>
    <property type="evidence" value="ECO:0007669"/>
    <property type="project" value="InterPro"/>
</dbReference>
<dbReference type="InterPro" id="IPR007630">
    <property type="entry name" value="RNA_pol_sigma70_r4"/>
</dbReference>
<dbReference type="CDD" id="cd00156">
    <property type="entry name" value="REC"/>
    <property type="match status" value="1"/>
</dbReference>
<dbReference type="SMART" id="SM00448">
    <property type="entry name" value="REC"/>
    <property type="match status" value="1"/>
</dbReference>
<evidence type="ECO:0000313" key="4">
    <source>
        <dbReference type="EMBL" id="MXY96020.1"/>
    </source>
</evidence>
<dbReference type="Pfam" id="PF04545">
    <property type="entry name" value="Sigma70_r4"/>
    <property type="match status" value="1"/>
</dbReference>
<dbReference type="InterPro" id="IPR013324">
    <property type="entry name" value="RNA_pol_sigma_r3/r4-like"/>
</dbReference>
<feature type="domain" description="Response regulatory" evidence="3">
    <location>
        <begin position="301"/>
        <end position="414"/>
    </location>
</feature>
<dbReference type="InterPro" id="IPR036388">
    <property type="entry name" value="WH-like_DNA-bd_sf"/>
</dbReference>
<name>A0A6B0YY92_9CHLR</name>
<evidence type="ECO:0000256" key="2">
    <source>
        <dbReference type="PROSITE-ProRule" id="PRU00169"/>
    </source>
</evidence>
<dbReference type="InterPro" id="IPR001789">
    <property type="entry name" value="Sig_transdc_resp-reg_receiver"/>
</dbReference>
<reference evidence="4" key="1">
    <citation type="submission" date="2019-09" db="EMBL/GenBank/DDBJ databases">
        <title>Characterisation of the sponge microbiome using genome-centric metagenomics.</title>
        <authorList>
            <person name="Engelberts J.P."/>
            <person name="Robbins S.J."/>
            <person name="De Goeij J.M."/>
            <person name="Aranda M."/>
            <person name="Bell S.C."/>
            <person name="Webster N.S."/>
        </authorList>
    </citation>
    <scope>NUCLEOTIDE SEQUENCE</scope>
    <source>
        <strain evidence="4">SB0664_bin_27</strain>
    </source>
</reference>
<feature type="modified residue" description="4-aspartylphosphate" evidence="2">
    <location>
        <position position="350"/>
    </location>
</feature>
<dbReference type="GO" id="GO:0003700">
    <property type="term" value="F:DNA-binding transcription factor activity"/>
    <property type="evidence" value="ECO:0007669"/>
    <property type="project" value="InterPro"/>
</dbReference>
<evidence type="ECO:0000259" key="3">
    <source>
        <dbReference type="PROSITE" id="PS50110"/>
    </source>
</evidence>
<dbReference type="GO" id="GO:0006352">
    <property type="term" value="P:DNA-templated transcription initiation"/>
    <property type="evidence" value="ECO:0007669"/>
    <property type="project" value="InterPro"/>
</dbReference>
<gene>
    <name evidence="4" type="ORF">F4Y42_21475</name>
</gene>
<organism evidence="4">
    <name type="scientific">Caldilineaceae bacterium SB0664_bin_27</name>
    <dbReference type="NCBI Taxonomy" id="2605260"/>
    <lineage>
        <taxon>Bacteria</taxon>
        <taxon>Bacillati</taxon>
        <taxon>Chloroflexota</taxon>
        <taxon>Caldilineae</taxon>
        <taxon>Caldilineales</taxon>
        <taxon>Caldilineaceae</taxon>
    </lineage>
</organism>
<dbReference type="InterPro" id="IPR050595">
    <property type="entry name" value="Bact_response_regulator"/>
</dbReference>
<dbReference type="EMBL" id="VXRG01000185">
    <property type="protein sequence ID" value="MXY96020.1"/>
    <property type="molecule type" value="Genomic_DNA"/>
</dbReference>
<protein>
    <submittedName>
        <fullName evidence="4">Response regulator</fullName>
    </submittedName>
</protein>
<dbReference type="PROSITE" id="PS50110">
    <property type="entry name" value="RESPONSE_REGULATORY"/>
    <property type="match status" value="1"/>
</dbReference>
<dbReference type="Pfam" id="PF00072">
    <property type="entry name" value="Response_reg"/>
    <property type="match status" value="1"/>
</dbReference>
<dbReference type="PANTHER" id="PTHR44591">
    <property type="entry name" value="STRESS RESPONSE REGULATOR PROTEIN 1"/>
    <property type="match status" value="1"/>
</dbReference>
<evidence type="ECO:0000256" key="1">
    <source>
        <dbReference type="ARBA" id="ARBA00022553"/>
    </source>
</evidence>
<dbReference type="SUPFAM" id="SSF52172">
    <property type="entry name" value="CheY-like"/>
    <property type="match status" value="1"/>
</dbReference>
<accession>A0A6B0YY92</accession>
<dbReference type="Gene3D" id="1.10.10.10">
    <property type="entry name" value="Winged helix-like DNA-binding domain superfamily/Winged helix DNA-binding domain"/>
    <property type="match status" value="1"/>
</dbReference>
<dbReference type="SUPFAM" id="SSF88659">
    <property type="entry name" value="Sigma3 and sigma4 domains of RNA polymerase sigma factors"/>
    <property type="match status" value="1"/>
</dbReference>
<comment type="caution">
    <text evidence="4">The sequence shown here is derived from an EMBL/GenBank/DDBJ whole genome shotgun (WGS) entry which is preliminary data.</text>
</comment>
<keyword evidence="1 2" id="KW-0597">Phosphoprotein</keyword>